<feature type="transmembrane region" description="Helical" evidence="2">
    <location>
        <begin position="125"/>
        <end position="148"/>
    </location>
</feature>
<dbReference type="GeneID" id="37036485"/>
<evidence type="ECO:0000256" key="1">
    <source>
        <dbReference type="SAM" id="MobiDB-lite"/>
    </source>
</evidence>
<sequence>MATQAMEKTLYHAQVSLINAYALLAIEAYNFILQTPADIEIWKLQIAIWKGQRPGPKLNLSWMFYQAVRWSILLNVPAALLVSGRPASCSATLKADWAILTLAETASALLFAFRTMAIWRGALWVKIFMGFGVCCVLGVWVSIIPFLGATNLPAAPSYGAGWCAGLVAPSWISAAYFTSAAFDLAVVTLTFYTYSRSRMDLLAGRRRSSTTGTAPATSTPLLLFYRDAGGFFALSFAAHLINGIWQLTLQDPVLITLFQPYATAVVLGAAPQVYINLRLHGTTRQAPAPSSSYKEGASGTGTGGPSTGGAGNSAAAVRRQRHQNALRADPFDPNGDPNEMYHNADGTGMLPLSAGGAQSTSFQKRGGGANVGLASPTGWQRTPESMTSPMFAAATPYQIQSGDYKSPRLDDERESLSSAINFAGFNSSVGTAPLHPEAPSPTSAPAESNGIPLRLKGSLDAHDARMDPLSQRAVFDQRSQHAPMGSSTPLHDDFEIVNERQPQVPQSSDLGIGITTHIQQFRD</sequence>
<dbReference type="InParanoid" id="A0A316VXP6"/>
<feature type="region of interest" description="Disordered" evidence="1">
    <location>
        <begin position="284"/>
        <end position="338"/>
    </location>
</feature>
<name>A0A316VXP6_9BASI</name>
<evidence type="ECO:0000313" key="4">
    <source>
        <dbReference type="Proteomes" id="UP000245783"/>
    </source>
</evidence>
<keyword evidence="4" id="KW-1185">Reference proteome</keyword>
<organism evidence="3 4">
    <name type="scientific">Ceraceosorus guamensis</name>
    <dbReference type="NCBI Taxonomy" id="1522189"/>
    <lineage>
        <taxon>Eukaryota</taxon>
        <taxon>Fungi</taxon>
        <taxon>Dikarya</taxon>
        <taxon>Basidiomycota</taxon>
        <taxon>Ustilaginomycotina</taxon>
        <taxon>Exobasidiomycetes</taxon>
        <taxon>Ceraceosorales</taxon>
        <taxon>Ceraceosoraceae</taxon>
        <taxon>Ceraceosorus</taxon>
    </lineage>
</organism>
<evidence type="ECO:0000313" key="3">
    <source>
        <dbReference type="EMBL" id="PWN40275.1"/>
    </source>
</evidence>
<dbReference type="RefSeq" id="XP_025367435.1">
    <property type="nucleotide sequence ID" value="XM_025514615.1"/>
</dbReference>
<evidence type="ECO:0000256" key="2">
    <source>
        <dbReference type="SAM" id="Phobius"/>
    </source>
</evidence>
<feature type="transmembrane region" description="Helical" evidence="2">
    <location>
        <begin position="228"/>
        <end position="247"/>
    </location>
</feature>
<proteinExistence type="predicted"/>
<keyword evidence="2" id="KW-1133">Transmembrane helix</keyword>
<protein>
    <submittedName>
        <fullName evidence="3">Uncharacterized protein</fullName>
    </submittedName>
</protein>
<feature type="transmembrane region" description="Helical" evidence="2">
    <location>
        <begin position="253"/>
        <end position="275"/>
    </location>
</feature>
<dbReference type="EMBL" id="KZ819423">
    <property type="protein sequence ID" value="PWN40275.1"/>
    <property type="molecule type" value="Genomic_DNA"/>
</dbReference>
<gene>
    <name evidence="3" type="ORF">IE81DRAFT_325748</name>
</gene>
<feature type="region of interest" description="Disordered" evidence="1">
    <location>
        <begin position="430"/>
        <end position="454"/>
    </location>
</feature>
<feature type="compositionally biased region" description="Gly residues" evidence="1">
    <location>
        <begin position="298"/>
        <end position="311"/>
    </location>
</feature>
<dbReference type="OrthoDB" id="10288641at2759"/>
<reference evidence="3 4" key="1">
    <citation type="journal article" date="2018" name="Mol. Biol. Evol.">
        <title>Broad Genomic Sampling Reveals a Smut Pathogenic Ancestry of the Fungal Clade Ustilaginomycotina.</title>
        <authorList>
            <person name="Kijpornyongpan T."/>
            <person name="Mondo S.J."/>
            <person name="Barry K."/>
            <person name="Sandor L."/>
            <person name="Lee J."/>
            <person name="Lipzen A."/>
            <person name="Pangilinan J."/>
            <person name="LaButti K."/>
            <person name="Hainaut M."/>
            <person name="Henrissat B."/>
            <person name="Grigoriev I.V."/>
            <person name="Spatafora J.W."/>
            <person name="Aime M.C."/>
        </authorList>
    </citation>
    <scope>NUCLEOTIDE SEQUENCE [LARGE SCALE GENOMIC DNA]</scope>
    <source>
        <strain evidence="3 4">MCA 4658</strain>
    </source>
</reference>
<dbReference type="Proteomes" id="UP000245783">
    <property type="component" value="Unassembled WGS sequence"/>
</dbReference>
<dbReference type="AlphaFoldDB" id="A0A316VXP6"/>
<feature type="compositionally biased region" description="Polar residues" evidence="1">
    <location>
        <begin position="284"/>
        <end position="293"/>
    </location>
</feature>
<accession>A0A316VXP6</accession>
<feature type="transmembrane region" description="Helical" evidence="2">
    <location>
        <begin position="168"/>
        <end position="192"/>
    </location>
</feature>
<keyword evidence="2" id="KW-0812">Transmembrane</keyword>
<keyword evidence="2" id="KW-0472">Membrane</keyword>